<dbReference type="InterPro" id="IPR005119">
    <property type="entry name" value="LysR_subst-bd"/>
</dbReference>
<evidence type="ECO:0000313" key="7">
    <source>
        <dbReference type="Proteomes" id="UP000241895"/>
    </source>
</evidence>
<proteinExistence type="inferred from homology"/>
<feature type="domain" description="HTH lysR-type" evidence="5">
    <location>
        <begin position="1"/>
        <end position="60"/>
    </location>
</feature>
<dbReference type="InterPro" id="IPR036388">
    <property type="entry name" value="WH-like_DNA-bd_sf"/>
</dbReference>
<evidence type="ECO:0000259" key="5">
    <source>
        <dbReference type="PROSITE" id="PS50931"/>
    </source>
</evidence>
<reference evidence="6 7" key="1">
    <citation type="submission" date="2018-03" db="EMBL/GenBank/DDBJ databases">
        <authorList>
            <person name="Zhou J."/>
            <person name="Li X."/>
            <person name="Xue M."/>
            <person name="Yin J."/>
        </authorList>
    </citation>
    <scope>NUCLEOTIDE SEQUENCE [LARGE SCALE GENOMIC DNA]</scope>
    <source>
        <strain evidence="6 7">SYSU ZJ2214</strain>
    </source>
</reference>
<dbReference type="PROSITE" id="PS50931">
    <property type="entry name" value="HTH_LYSR"/>
    <property type="match status" value="1"/>
</dbReference>
<dbReference type="EMBL" id="PXNS01000001">
    <property type="protein sequence ID" value="PTL96110.1"/>
    <property type="molecule type" value="Genomic_DNA"/>
</dbReference>
<dbReference type="SUPFAM" id="SSF46785">
    <property type="entry name" value="Winged helix' DNA-binding domain"/>
    <property type="match status" value="1"/>
</dbReference>
<keyword evidence="3" id="KW-0238">DNA-binding</keyword>
<sequence length="311" mass="34831">MDIPHQRLVYFQVTVEAGSVRQAAARLDIAPSAVSRQLSLIEEALGAPLLERSRQGVVPTPVGDMLLDYCRRRAALDDAFSEELDAYQRLETGHLSLTVGEGFVGDLLDTPLRTFTEHYRGVRLDVNTGSTNAIIEAVVQDEAHIGLMYHERVHPQLRFWHSSRQPLMALMSPSHPLADTQGDLPLAWIADHPMALWRTGHGVRQLVDEGFRDAGLRPQLSMQTNSLSVLLHAARSDLTLTLLPAFAAARELEDGRLVARGVDCDRFRQAHAYIVTRVGRRMPRAGLQLLRHLERWMRAFNSRAHRLPPSA</sequence>
<dbReference type="Gene3D" id="1.10.10.10">
    <property type="entry name" value="Winged helix-like DNA-binding domain superfamily/Winged helix DNA-binding domain"/>
    <property type="match status" value="1"/>
</dbReference>
<comment type="caution">
    <text evidence="6">The sequence shown here is derived from an EMBL/GenBank/DDBJ whole genome shotgun (WGS) entry which is preliminary data.</text>
</comment>
<dbReference type="InterPro" id="IPR000847">
    <property type="entry name" value="LysR_HTH_N"/>
</dbReference>
<dbReference type="Gene3D" id="3.40.190.290">
    <property type="match status" value="1"/>
</dbReference>
<evidence type="ECO:0000256" key="4">
    <source>
        <dbReference type="ARBA" id="ARBA00023163"/>
    </source>
</evidence>
<dbReference type="Pfam" id="PF00126">
    <property type="entry name" value="HTH_1"/>
    <property type="match status" value="1"/>
</dbReference>
<evidence type="ECO:0000313" key="6">
    <source>
        <dbReference type="EMBL" id="PTL96110.1"/>
    </source>
</evidence>
<accession>A0ABX5IZZ6</accession>
<dbReference type="Proteomes" id="UP000241895">
    <property type="component" value="Unassembled WGS sequence"/>
</dbReference>
<dbReference type="SUPFAM" id="SSF53850">
    <property type="entry name" value="Periplasmic binding protein-like II"/>
    <property type="match status" value="1"/>
</dbReference>
<protein>
    <submittedName>
        <fullName evidence="6">LysR family transcriptional regulator</fullName>
    </submittedName>
</protein>
<comment type="similarity">
    <text evidence="1">Belongs to the LysR transcriptional regulatory family.</text>
</comment>
<keyword evidence="7" id="KW-1185">Reference proteome</keyword>
<name>A0ABX5IZZ6_9GAMM</name>
<dbReference type="InterPro" id="IPR050950">
    <property type="entry name" value="HTH-type_LysR_regulators"/>
</dbReference>
<gene>
    <name evidence="6" type="ORF">C6W88_01515</name>
</gene>
<evidence type="ECO:0000256" key="2">
    <source>
        <dbReference type="ARBA" id="ARBA00023015"/>
    </source>
</evidence>
<dbReference type="Pfam" id="PF03466">
    <property type="entry name" value="LysR_substrate"/>
    <property type="match status" value="1"/>
</dbReference>
<keyword evidence="4" id="KW-0804">Transcription</keyword>
<organism evidence="6 7">
    <name type="scientific">Halomonas litopenaei</name>
    <dbReference type="NCBI Taxonomy" id="2109328"/>
    <lineage>
        <taxon>Bacteria</taxon>
        <taxon>Pseudomonadati</taxon>
        <taxon>Pseudomonadota</taxon>
        <taxon>Gammaproteobacteria</taxon>
        <taxon>Oceanospirillales</taxon>
        <taxon>Halomonadaceae</taxon>
        <taxon>Halomonas</taxon>
    </lineage>
</organism>
<evidence type="ECO:0000256" key="3">
    <source>
        <dbReference type="ARBA" id="ARBA00023125"/>
    </source>
</evidence>
<dbReference type="InterPro" id="IPR036390">
    <property type="entry name" value="WH_DNA-bd_sf"/>
</dbReference>
<evidence type="ECO:0000256" key="1">
    <source>
        <dbReference type="ARBA" id="ARBA00009437"/>
    </source>
</evidence>
<keyword evidence="2" id="KW-0805">Transcription regulation</keyword>
<dbReference type="PANTHER" id="PTHR30419">
    <property type="entry name" value="HTH-TYPE TRANSCRIPTIONAL REGULATOR YBHD"/>
    <property type="match status" value="1"/>
</dbReference>
<dbReference type="PANTHER" id="PTHR30419:SF8">
    <property type="entry name" value="NITROGEN ASSIMILATION TRANSCRIPTIONAL ACTIVATOR-RELATED"/>
    <property type="match status" value="1"/>
</dbReference>